<dbReference type="OrthoDB" id="10038834at2759"/>
<feature type="compositionally biased region" description="Polar residues" evidence="2">
    <location>
        <begin position="329"/>
        <end position="345"/>
    </location>
</feature>
<dbReference type="InterPro" id="IPR037181">
    <property type="entry name" value="SUFU_N"/>
</dbReference>
<sequence>MSVKSGQPRTMVDGGCGVGSPQTPTTADVGLGLQAIYRTCFRLYPDQPSPLQVTALRKFWMGGPDPLDYIYMFSNAGSADSRSPPHWHYVTTGLSDLYGDARLHNFVHFREKSKLLPLSTPFLAHSYSTNADGPSGFGFELTFRLRREPGEKNPPTWPAHLLQSLARYVFRSQAQLLPGDHIPWHCPLDELPNSACNGGTYNKSTAAAAMGATRAPTQQASAAAASQQQSIAMAAVAAAASLIAAQSSKQPESLDPATYSSALAAAVSAANAEYQRRTQQQQTAAIPTKDSSRIRHMLLVDDPQLMKISTPHGWVRFLQVDAVSRSPLGGTTSSTAPADINSNSSLHRREQLALTEDGASRSGTGALSETRFSEQGQLEEVGAGYTFFWSGRPRAERRDSCVAFAIRNDIVGRLPGLPQGINDHLMSLRLPLQGDKFATIISAYDPPMTSSNAVQDKFYEDLHALLASVSKVDKLIVLGVFKARLSDTEEGHVDAPSVAALAAAGLCSRPEARLTVCAGNQGDPRCRWLDGSPPRHLPDEAPTSTPTKASSIPTSTSNSANPHSDFPTLTPDINSITPTIIETTSLYSSPVTPTTAPTNAVTTTTSDEDSLLSCPQCDRTFTSRIGLVGHLRIHRTETGESIIGLCEEELRLVQRWTGCQVADLFRQQATTGGPLLVTDMRRNKTIFELEGGLAEYINERMAREGSNLSGVTTQFFAWAAITPAQMAETLPGEQEALVHALRRRGASALKTPLQTVETCSGSNTSHLPPGSLPTYVAGGSHHPPDSSASTAMETDDSGSVTTLHQASSIVRTAKMAGSSATDDDEIIDIVGDGGSSSAGTGMVASRFRGEASSSAGGGARTKTEDNVGVGFEDTEMKMIGKQQQQEAERLKNASTDLSLGAGSRSKVHEEQNSAPGGFSIWGDRVAPLTENSNPLSFCNSSKNNEVKPTGYLAAEKNGATNFGSCDALLGADSTAASDNGGALGFVLFDRHRSSTGQPKLLPPNRSGCNPHATSFSLTPGMSSPSASTPGSVASLGSNVGCGGGGESAPCTPLAHLSLSPASLELLPSRVIEWLDVHLSLEAGELLPLAICDRLKHGRHFTFLNAHSPEHAITLVPPGVTGAIVSSEMPYVSRGPWLQVGVFLPTDFLEQLESQFSILQYPEDIVLPLVFRWPERRLRICLLESAPPGVSTPSSAPQILGFHAKSPASSGGGIAGGASPSSLLLDGCPPTKSSLSPYASPPVHCFPHFPPGCVPPPSVVAAFINSASSWQQQQQQSQPQEGSRRSSHGLPASTGANLSTRSSDSVPFALQQPVAPPHFPFTSKPSPVSPAPLMQPNGDGGVPVLSNFPSMSADTLGKMPPEFVTAVRAMQQIQAPSSNPQGFMEAMQAMLSSFGSLYRPPVSAAGDPKSAGSSSLFGFPAVQPFSPSFGSDTSCSQPTSRPPW</sequence>
<reference evidence="6" key="1">
    <citation type="submission" date="2016-06" db="UniProtKB">
        <authorList>
            <consortium name="WormBaseParasite"/>
        </authorList>
    </citation>
    <scope>IDENTIFICATION</scope>
</reference>
<feature type="compositionally biased region" description="Polar residues" evidence="2">
    <location>
        <begin position="1293"/>
        <end position="1304"/>
    </location>
</feature>
<feature type="compositionally biased region" description="Low complexity" evidence="2">
    <location>
        <begin position="1266"/>
        <end position="1280"/>
    </location>
</feature>
<dbReference type="SUPFAM" id="SSF103359">
    <property type="entry name" value="Suppressor of Fused, N-terminal domain"/>
    <property type="match status" value="3"/>
</dbReference>
<keyword evidence="1" id="KW-0479">Metal-binding</keyword>
<feature type="region of interest" description="Disordered" evidence="2">
    <location>
        <begin position="354"/>
        <end position="373"/>
    </location>
</feature>
<dbReference type="InterPro" id="IPR007768">
    <property type="entry name" value="Suppressor_of_fused"/>
</dbReference>
<dbReference type="PROSITE" id="PS50157">
    <property type="entry name" value="ZINC_FINGER_C2H2_2"/>
    <property type="match status" value="1"/>
</dbReference>
<feature type="region of interest" description="Disordered" evidence="2">
    <location>
        <begin position="995"/>
        <end position="1031"/>
    </location>
</feature>
<feature type="compositionally biased region" description="Polar residues" evidence="2">
    <location>
        <begin position="1011"/>
        <end position="1031"/>
    </location>
</feature>
<feature type="compositionally biased region" description="Low complexity" evidence="2">
    <location>
        <begin position="588"/>
        <end position="605"/>
    </location>
</feature>
<feature type="region of interest" description="Disordered" evidence="2">
    <location>
        <begin position="1"/>
        <end position="24"/>
    </location>
</feature>
<evidence type="ECO:0000259" key="3">
    <source>
        <dbReference type="PROSITE" id="PS50157"/>
    </source>
</evidence>
<dbReference type="PROSITE" id="PS00028">
    <property type="entry name" value="ZINC_FINGER_C2H2_1"/>
    <property type="match status" value="1"/>
</dbReference>
<organism evidence="6">
    <name type="scientific">Schistocephalus solidus</name>
    <name type="common">Tapeworm</name>
    <dbReference type="NCBI Taxonomy" id="70667"/>
    <lineage>
        <taxon>Eukaryota</taxon>
        <taxon>Metazoa</taxon>
        <taxon>Spiralia</taxon>
        <taxon>Lophotrochozoa</taxon>
        <taxon>Platyhelminthes</taxon>
        <taxon>Cestoda</taxon>
        <taxon>Eucestoda</taxon>
        <taxon>Diphyllobothriidea</taxon>
        <taxon>Diphyllobothriidae</taxon>
        <taxon>Schistocephalus</taxon>
    </lineage>
</organism>
<accession>A0A183SIA9</accession>
<dbReference type="GO" id="GO:0005737">
    <property type="term" value="C:cytoplasm"/>
    <property type="evidence" value="ECO:0007669"/>
    <property type="project" value="TreeGrafter"/>
</dbReference>
<feature type="region of interest" description="Disordered" evidence="2">
    <location>
        <begin position="328"/>
        <end position="349"/>
    </location>
</feature>
<dbReference type="InterPro" id="IPR020941">
    <property type="entry name" value="SUFU-like_domain"/>
</dbReference>
<feature type="domain" description="C2H2-type" evidence="3">
    <location>
        <begin position="612"/>
        <end position="639"/>
    </location>
</feature>
<feature type="region of interest" description="Disordered" evidence="2">
    <location>
        <begin position="528"/>
        <end position="572"/>
    </location>
</feature>
<feature type="region of interest" description="Disordered" evidence="2">
    <location>
        <begin position="1266"/>
        <end position="1330"/>
    </location>
</feature>
<dbReference type="Proteomes" id="UP000275846">
    <property type="component" value="Unassembled WGS sequence"/>
</dbReference>
<dbReference type="SMART" id="SM00355">
    <property type="entry name" value="ZnF_C2H2"/>
    <property type="match status" value="1"/>
</dbReference>
<keyword evidence="1" id="KW-0863">Zinc-finger</keyword>
<dbReference type="Pfam" id="PF12470">
    <property type="entry name" value="SUFU_C"/>
    <property type="match status" value="1"/>
</dbReference>
<keyword evidence="1" id="KW-0862">Zinc</keyword>
<dbReference type="PANTHER" id="PTHR10928">
    <property type="entry name" value="SUPPRESSOR OF FUSED"/>
    <property type="match status" value="1"/>
</dbReference>
<evidence type="ECO:0000313" key="5">
    <source>
        <dbReference type="Proteomes" id="UP000275846"/>
    </source>
</evidence>
<dbReference type="InterPro" id="IPR038489">
    <property type="entry name" value="SUFU_C_sf"/>
</dbReference>
<dbReference type="GO" id="GO:0005634">
    <property type="term" value="C:nucleus"/>
    <property type="evidence" value="ECO:0007669"/>
    <property type="project" value="TreeGrafter"/>
</dbReference>
<dbReference type="InterPro" id="IPR013087">
    <property type="entry name" value="Znf_C2H2_type"/>
</dbReference>
<protein>
    <submittedName>
        <fullName evidence="6">C2H2-type domain-containing protein</fullName>
    </submittedName>
</protein>
<dbReference type="Pfam" id="PF05076">
    <property type="entry name" value="SUFU"/>
    <property type="match status" value="1"/>
</dbReference>
<evidence type="ECO:0000313" key="6">
    <source>
        <dbReference type="WBParaSite" id="SSLN_0000409601-mRNA-1"/>
    </source>
</evidence>
<reference evidence="4 5" key="2">
    <citation type="submission" date="2018-11" db="EMBL/GenBank/DDBJ databases">
        <authorList>
            <consortium name="Pathogen Informatics"/>
        </authorList>
    </citation>
    <scope>NUCLEOTIDE SEQUENCE [LARGE SCALE GENOMIC DNA]</scope>
    <source>
        <strain evidence="4 5">NST_G2</strain>
    </source>
</reference>
<dbReference type="Gene3D" id="3.60.10.10">
    <property type="entry name" value="Endonuclease/exonuclease/phosphatase"/>
    <property type="match status" value="1"/>
</dbReference>
<dbReference type="STRING" id="70667.A0A183SIA9"/>
<name>A0A183SIA9_SCHSO</name>
<dbReference type="PANTHER" id="PTHR10928:SF2">
    <property type="entry name" value="SUPPRESSOR OF FUSED HOMOLOG"/>
    <property type="match status" value="1"/>
</dbReference>
<dbReference type="Gene3D" id="3.30.1360.230">
    <property type="entry name" value="Sufu, C-terminal domain"/>
    <property type="match status" value="1"/>
</dbReference>
<keyword evidence="5" id="KW-1185">Reference proteome</keyword>
<feature type="compositionally biased region" description="Polar residues" evidence="2">
    <location>
        <begin position="542"/>
        <end position="562"/>
    </location>
</feature>
<dbReference type="GO" id="GO:0008270">
    <property type="term" value="F:zinc ion binding"/>
    <property type="evidence" value="ECO:0007669"/>
    <property type="project" value="UniProtKB-KW"/>
</dbReference>
<evidence type="ECO:0000256" key="1">
    <source>
        <dbReference type="PROSITE-ProRule" id="PRU00042"/>
    </source>
</evidence>
<evidence type="ECO:0000313" key="4">
    <source>
        <dbReference type="EMBL" id="VDL90342.1"/>
    </source>
</evidence>
<evidence type="ECO:0000256" key="2">
    <source>
        <dbReference type="SAM" id="MobiDB-lite"/>
    </source>
</evidence>
<feature type="region of interest" description="Disordered" evidence="2">
    <location>
        <begin position="775"/>
        <end position="804"/>
    </location>
</feature>
<feature type="region of interest" description="Disordered" evidence="2">
    <location>
        <begin position="588"/>
        <end position="609"/>
    </location>
</feature>
<gene>
    <name evidence="4" type="ORF">SSLN_LOCUS3957</name>
</gene>
<dbReference type="WBParaSite" id="SSLN_0000409601-mRNA-1">
    <property type="protein sequence ID" value="SSLN_0000409601-mRNA-1"/>
    <property type="gene ID" value="SSLN_0000409601"/>
</dbReference>
<dbReference type="InterPro" id="IPR024314">
    <property type="entry name" value="SUFU_C"/>
</dbReference>
<feature type="compositionally biased region" description="Polar residues" evidence="2">
    <location>
        <begin position="786"/>
        <end position="804"/>
    </location>
</feature>
<proteinExistence type="predicted"/>
<dbReference type="EMBL" id="UYSU01032702">
    <property type="protein sequence ID" value="VDL90342.1"/>
    <property type="molecule type" value="Genomic_DNA"/>
</dbReference>
<dbReference type="InterPro" id="IPR036691">
    <property type="entry name" value="Endo/exonu/phosph_ase_sf"/>
</dbReference>